<dbReference type="RefSeq" id="WP_368846475.1">
    <property type="nucleotide sequence ID" value="NZ_CP194411.1"/>
</dbReference>
<organism evidence="2 3">
    <name type="scientific">Selenomonas sputigena</name>
    <dbReference type="NCBI Taxonomy" id="69823"/>
    <lineage>
        <taxon>Bacteria</taxon>
        <taxon>Bacillati</taxon>
        <taxon>Bacillota</taxon>
        <taxon>Negativicutes</taxon>
        <taxon>Selenomonadales</taxon>
        <taxon>Selenomonadaceae</taxon>
        <taxon>Selenomonas</taxon>
    </lineage>
</organism>
<reference evidence="2 3" key="1">
    <citation type="submission" date="2023-04" db="EMBL/GenBank/DDBJ databases">
        <title>Genome Sequence of Selenomonas sputigena ATCC 33150.</title>
        <authorList>
            <person name="Miller D.P."/>
            <person name="Anvari S."/>
            <person name="Polson S.W."/>
            <person name="Macdonald M."/>
            <person name="Mcdowell J.V."/>
        </authorList>
    </citation>
    <scope>NUCLEOTIDE SEQUENCE [LARGE SCALE GENOMIC DNA]</scope>
    <source>
        <strain evidence="2 3">ATCC 33150</strain>
    </source>
</reference>
<gene>
    <name evidence="2" type="ORF">QCO44_03720</name>
</gene>
<dbReference type="Proteomes" id="UP001559623">
    <property type="component" value="Unassembled WGS sequence"/>
</dbReference>
<comment type="caution">
    <text evidence="2">The sequence shown here is derived from an EMBL/GenBank/DDBJ whole genome shotgun (WGS) entry which is preliminary data.</text>
</comment>
<keyword evidence="3" id="KW-1185">Reference proteome</keyword>
<evidence type="ECO:0000313" key="3">
    <source>
        <dbReference type="Proteomes" id="UP001559623"/>
    </source>
</evidence>
<dbReference type="EMBL" id="JARVLH010000002">
    <property type="protein sequence ID" value="MEX5284751.1"/>
    <property type="molecule type" value="Genomic_DNA"/>
</dbReference>
<dbReference type="Gene3D" id="2.40.50.100">
    <property type="match status" value="1"/>
</dbReference>
<name>A0ABV3X3H7_9FIRM</name>
<feature type="signal peptide" evidence="1">
    <location>
        <begin position="1"/>
        <end position="20"/>
    </location>
</feature>
<dbReference type="InterPro" id="IPR011053">
    <property type="entry name" value="Single_hybrid_motif"/>
</dbReference>
<proteinExistence type="predicted"/>
<dbReference type="SUPFAM" id="SSF51230">
    <property type="entry name" value="Single hybrid motif"/>
    <property type="match status" value="1"/>
</dbReference>
<accession>A0ABV3X3H7</accession>
<sequence>MRRMLAVCLFLGITAVAVHAVMAGMADDIKSSLSGKVSWTAEQGSAVAPGSEIVRIKTLTGEAAAARAADSGTVEEMLVAVGDEVSAGQIVARVAAEKQ</sequence>
<evidence type="ECO:0000313" key="2">
    <source>
        <dbReference type="EMBL" id="MEX5284751.1"/>
    </source>
</evidence>
<protein>
    <submittedName>
        <fullName evidence="2">Acetyl-CoA carboxylase</fullName>
    </submittedName>
</protein>
<keyword evidence="1" id="KW-0732">Signal</keyword>
<feature type="chain" id="PRO_5045415043" evidence="1">
    <location>
        <begin position="21"/>
        <end position="99"/>
    </location>
</feature>
<evidence type="ECO:0000256" key="1">
    <source>
        <dbReference type="SAM" id="SignalP"/>
    </source>
</evidence>